<proteinExistence type="predicted"/>
<keyword evidence="2" id="KW-1133">Transmembrane helix</keyword>
<dbReference type="Proteomes" id="UP000219439">
    <property type="component" value="Unassembled WGS sequence"/>
</dbReference>
<protein>
    <recommendedName>
        <fullName evidence="5">Haemolysin XhlA</fullName>
    </recommendedName>
</protein>
<feature type="transmembrane region" description="Helical" evidence="2">
    <location>
        <begin position="50"/>
        <end position="68"/>
    </location>
</feature>
<sequence length="77" mass="8679">MTAHDETIGSLKKGQESQEKRLDSIDEKVSELNNKVDSRYEESNRQYRKIVWGIAAAIITNLVGQNIIDAVMRGMGK</sequence>
<dbReference type="RefSeq" id="WP_097156116.1">
    <property type="nucleotide sequence ID" value="NZ_OBEL01000011.1"/>
</dbReference>
<gene>
    <name evidence="3" type="ORF">SAMN06265368_4867</name>
</gene>
<evidence type="ECO:0000256" key="1">
    <source>
        <dbReference type="SAM" id="MobiDB-lite"/>
    </source>
</evidence>
<keyword evidence="2" id="KW-0472">Membrane</keyword>
<evidence type="ECO:0000256" key="2">
    <source>
        <dbReference type="SAM" id="Phobius"/>
    </source>
</evidence>
<accession>A0A285PJ42</accession>
<evidence type="ECO:0008006" key="5">
    <source>
        <dbReference type="Google" id="ProtNLM"/>
    </source>
</evidence>
<evidence type="ECO:0000313" key="3">
    <source>
        <dbReference type="EMBL" id="SNZ21742.1"/>
    </source>
</evidence>
<reference evidence="3 4" key="1">
    <citation type="submission" date="2017-09" db="EMBL/GenBank/DDBJ databases">
        <authorList>
            <person name="Ehlers B."/>
            <person name="Leendertz F.H."/>
        </authorList>
    </citation>
    <scope>NUCLEOTIDE SEQUENCE [LARGE SCALE GENOMIC DNA]</scope>
    <source>
        <strain evidence="3 4">DSM 18289</strain>
    </source>
</reference>
<organism evidence="3 4">
    <name type="scientific">Cohaesibacter gelatinilyticus</name>
    <dbReference type="NCBI Taxonomy" id="372072"/>
    <lineage>
        <taxon>Bacteria</taxon>
        <taxon>Pseudomonadati</taxon>
        <taxon>Pseudomonadota</taxon>
        <taxon>Alphaproteobacteria</taxon>
        <taxon>Hyphomicrobiales</taxon>
        <taxon>Cohaesibacteraceae</taxon>
    </lineage>
</organism>
<dbReference type="AlphaFoldDB" id="A0A285PJ42"/>
<name>A0A285PJ42_9HYPH</name>
<keyword evidence="4" id="KW-1185">Reference proteome</keyword>
<keyword evidence="2" id="KW-0812">Transmembrane</keyword>
<evidence type="ECO:0000313" key="4">
    <source>
        <dbReference type="Proteomes" id="UP000219439"/>
    </source>
</evidence>
<dbReference type="EMBL" id="OBEL01000011">
    <property type="protein sequence ID" value="SNZ21742.1"/>
    <property type="molecule type" value="Genomic_DNA"/>
</dbReference>
<feature type="region of interest" description="Disordered" evidence="1">
    <location>
        <begin position="1"/>
        <end position="26"/>
    </location>
</feature>